<dbReference type="InterPro" id="IPR002347">
    <property type="entry name" value="SDR_fam"/>
</dbReference>
<sequence>MPAESVYIPPLSSPSLDLSKKHYIVTGGTQGLGLEIARQLKALGAARVALLSRSRDKGEAAAAELSSDGCKAVFVQADMADPSSVIAAAAASIEALDGVVHGLVNAAGTTERGNLLDTTPEMFDKQFDINTRAPFFLTQALAKHWIAQKSPGAVVNISSVAAKGGAPFISAYSASKAALNVLTANNATELAQYGIRVNGINMGWTLTDNENDLMVKKGGEDWLKEAEPGLPLKRIMRPVDVACKVCFLLSPAAEMMTGTTLDLHPEIALGMLSTKAEDSLNR</sequence>
<protein>
    <recommendedName>
        <fullName evidence="4">Ketoreductase domain-containing protein</fullName>
    </recommendedName>
</protein>
<dbReference type="InterPro" id="IPR036291">
    <property type="entry name" value="NAD(P)-bd_dom_sf"/>
</dbReference>
<gene>
    <name evidence="5" type="ORF">PCOR1329_LOCUS58396</name>
</gene>
<name>A0ABN9VJS7_9DINO</name>
<dbReference type="PANTHER" id="PTHR42760">
    <property type="entry name" value="SHORT-CHAIN DEHYDROGENASES/REDUCTASES FAMILY MEMBER"/>
    <property type="match status" value="1"/>
</dbReference>
<dbReference type="NCBIfam" id="NF004847">
    <property type="entry name" value="PRK06198.1"/>
    <property type="match status" value="1"/>
</dbReference>
<comment type="caution">
    <text evidence="5">The sequence shown here is derived from an EMBL/GenBank/DDBJ whole genome shotgun (WGS) entry which is preliminary data.</text>
</comment>
<evidence type="ECO:0000256" key="2">
    <source>
        <dbReference type="ARBA" id="ARBA00023002"/>
    </source>
</evidence>
<keyword evidence="2" id="KW-0560">Oxidoreductase</keyword>
<accession>A0ABN9VJS7</accession>
<evidence type="ECO:0000313" key="5">
    <source>
        <dbReference type="EMBL" id="CAK0873095.1"/>
    </source>
</evidence>
<dbReference type="EMBL" id="CAUYUJ010017239">
    <property type="protein sequence ID" value="CAK0873095.1"/>
    <property type="molecule type" value="Genomic_DNA"/>
</dbReference>
<dbReference type="SMART" id="SM00822">
    <property type="entry name" value="PKS_KR"/>
    <property type="match status" value="1"/>
</dbReference>
<proteinExistence type="inferred from homology"/>
<evidence type="ECO:0000259" key="4">
    <source>
        <dbReference type="SMART" id="SM00822"/>
    </source>
</evidence>
<comment type="similarity">
    <text evidence="1 3">Belongs to the short-chain dehydrogenases/reductases (SDR) family.</text>
</comment>
<evidence type="ECO:0000313" key="6">
    <source>
        <dbReference type="Proteomes" id="UP001189429"/>
    </source>
</evidence>
<dbReference type="InterPro" id="IPR057326">
    <property type="entry name" value="KR_dom"/>
</dbReference>
<dbReference type="SUPFAM" id="SSF51735">
    <property type="entry name" value="NAD(P)-binding Rossmann-fold domains"/>
    <property type="match status" value="1"/>
</dbReference>
<evidence type="ECO:0000256" key="3">
    <source>
        <dbReference type="RuleBase" id="RU000363"/>
    </source>
</evidence>
<dbReference type="PANTHER" id="PTHR42760:SF133">
    <property type="entry name" value="3-OXOACYL-[ACYL-CARRIER-PROTEIN] REDUCTASE"/>
    <property type="match status" value="1"/>
</dbReference>
<dbReference type="Gene3D" id="3.40.50.720">
    <property type="entry name" value="NAD(P)-binding Rossmann-like Domain"/>
    <property type="match status" value="1"/>
</dbReference>
<dbReference type="CDD" id="cd05233">
    <property type="entry name" value="SDR_c"/>
    <property type="match status" value="1"/>
</dbReference>
<dbReference type="PRINTS" id="PR00081">
    <property type="entry name" value="GDHRDH"/>
</dbReference>
<dbReference type="PRINTS" id="PR00080">
    <property type="entry name" value="SDRFAMILY"/>
</dbReference>
<dbReference type="Proteomes" id="UP001189429">
    <property type="component" value="Unassembled WGS sequence"/>
</dbReference>
<keyword evidence="6" id="KW-1185">Reference proteome</keyword>
<evidence type="ECO:0000256" key="1">
    <source>
        <dbReference type="ARBA" id="ARBA00006484"/>
    </source>
</evidence>
<organism evidence="5 6">
    <name type="scientific">Prorocentrum cordatum</name>
    <dbReference type="NCBI Taxonomy" id="2364126"/>
    <lineage>
        <taxon>Eukaryota</taxon>
        <taxon>Sar</taxon>
        <taxon>Alveolata</taxon>
        <taxon>Dinophyceae</taxon>
        <taxon>Prorocentrales</taxon>
        <taxon>Prorocentraceae</taxon>
        <taxon>Prorocentrum</taxon>
    </lineage>
</organism>
<dbReference type="Pfam" id="PF00106">
    <property type="entry name" value="adh_short"/>
    <property type="match status" value="1"/>
</dbReference>
<reference evidence="5" key="1">
    <citation type="submission" date="2023-10" db="EMBL/GenBank/DDBJ databases">
        <authorList>
            <person name="Chen Y."/>
            <person name="Shah S."/>
            <person name="Dougan E. K."/>
            <person name="Thang M."/>
            <person name="Chan C."/>
        </authorList>
    </citation>
    <scope>NUCLEOTIDE SEQUENCE [LARGE SCALE GENOMIC DNA]</scope>
</reference>
<feature type="domain" description="Ketoreductase" evidence="4">
    <location>
        <begin position="21"/>
        <end position="207"/>
    </location>
</feature>